<keyword evidence="1" id="KW-0808">Transferase</keyword>
<gene>
    <name evidence="1" type="ORF">SMC1_02270</name>
</gene>
<dbReference type="Proteomes" id="UP000266113">
    <property type="component" value="Unassembled WGS sequence"/>
</dbReference>
<sequence>MNTLYFGDNLEVLRDSIAEQSVDLVYLDPLFNSGANYNIIFQPEKESAAKATAQIQAFEDTWTWSVPRRTRPTATSSSTAT</sequence>
<evidence type="ECO:0000313" key="2">
    <source>
        <dbReference type="Proteomes" id="UP000266113"/>
    </source>
</evidence>
<dbReference type="InterPro" id="IPR029063">
    <property type="entry name" value="SAM-dependent_MTases_sf"/>
</dbReference>
<dbReference type="AlphaFoldDB" id="A0A398DNT9"/>
<reference evidence="1 2" key="1">
    <citation type="submission" date="2018-09" db="EMBL/GenBank/DDBJ databases">
        <title>Discovery and Ecogenomic Context for Candidatus Cryosericales, a Global Caldiserica Order Active in Thawing Permafrost.</title>
        <authorList>
            <person name="Martinez M.A."/>
            <person name="Woodcroft B.J."/>
            <person name="Ignacio Espinoza J.C."/>
            <person name="Zayed A."/>
            <person name="Singleton C.M."/>
            <person name="Boyd J."/>
            <person name="Li Y.-F."/>
            <person name="Purvine S."/>
            <person name="Maughan H."/>
            <person name="Hodgkins S.B."/>
            <person name="Anderson D."/>
            <person name="Sederholm M."/>
            <person name="Temperton B."/>
            <person name="Saleska S.R."/>
            <person name="Tyson G.W."/>
            <person name="Rich V.I."/>
        </authorList>
    </citation>
    <scope>NUCLEOTIDE SEQUENCE [LARGE SCALE GENOMIC DNA]</scope>
    <source>
        <strain evidence="1 2">SMC1</strain>
    </source>
</reference>
<organism evidence="1 2">
    <name type="scientific">Candidatus Cryosericum septentrionale</name>
    <dbReference type="NCBI Taxonomy" id="2290913"/>
    <lineage>
        <taxon>Bacteria</taxon>
        <taxon>Pseudomonadati</taxon>
        <taxon>Caldisericota/Cryosericota group</taxon>
        <taxon>Candidatus Cryosericota</taxon>
        <taxon>Candidatus Cryosericia</taxon>
        <taxon>Candidatus Cryosericales</taxon>
        <taxon>Candidatus Cryosericaceae</taxon>
        <taxon>Candidatus Cryosericum</taxon>
    </lineage>
</organism>
<evidence type="ECO:0000313" key="1">
    <source>
        <dbReference type="EMBL" id="RIE17282.1"/>
    </source>
</evidence>
<protein>
    <submittedName>
        <fullName evidence="1">Modification methylase</fullName>
    </submittedName>
</protein>
<accession>A0A398DNT9</accession>
<keyword evidence="2" id="KW-1185">Reference proteome</keyword>
<proteinExistence type="predicted"/>
<dbReference type="OrthoDB" id="9816043at2"/>
<keyword evidence="1" id="KW-0489">Methyltransferase</keyword>
<dbReference type="Gene3D" id="3.40.50.150">
    <property type="entry name" value="Vaccinia Virus protein VP39"/>
    <property type="match status" value="1"/>
</dbReference>
<comment type="caution">
    <text evidence="1">The sequence shown here is derived from an EMBL/GenBank/DDBJ whole genome shotgun (WGS) entry which is preliminary data.</text>
</comment>
<dbReference type="RefSeq" id="WP_119085190.1">
    <property type="nucleotide sequence ID" value="NZ_QXIY01000008.1"/>
</dbReference>
<dbReference type="GO" id="GO:0032259">
    <property type="term" value="P:methylation"/>
    <property type="evidence" value="ECO:0007669"/>
    <property type="project" value="UniProtKB-KW"/>
</dbReference>
<dbReference type="EMBL" id="QXIY01000008">
    <property type="protein sequence ID" value="RIE17282.1"/>
    <property type="molecule type" value="Genomic_DNA"/>
</dbReference>
<name>A0A398DNT9_9BACT</name>
<dbReference type="SUPFAM" id="SSF53335">
    <property type="entry name" value="S-adenosyl-L-methionine-dependent methyltransferases"/>
    <property type="match status" value="1"/>
</dbReference>
<dbReference type="GO" id="GO:0008168">
    <property type="term" value="F:methyltransferase activity"/>
    <property type="evidence" value="ECO:0007669"/>
    <property type="project" value="UniProtKB-KW"/>
</dbReference>